<feature type="domain" description="HTH tetR-type" evidence="6">
    <location>
        <begin position="16"/>
        <end position="76"/>
    </location>
</feature>
<dbReference type="GO" id="GO:0003700">
    <property type="term" value="F:DNA-binding transcription factor activity"/>
    <property type="evidence" value="ECO:0007669"/>
    <property type="project" value="TreeGrafter"/>
</dbReference>
<dbReference type="GO" id="GO:0000976">
    <property type="term" value="F:transcription cis-regulatory region binding"/>
    <property type="evidence" value="ECO:0007669"/>
    <property type="project" value="TreeGrafter"/>
</dbReference>
<dbReference type="PROSITE" id="PS50977">
    <property type="entry name" value="HTH_TETR_2"/>
    <property type="match status" value="1"/>
</dbReference>
<dbReference type="SUPFAM" id="SSF48498">
    <property type="entry name" value="Tetracyclin repressor-like, C-terminal domain"/>
    <property type="match status" value="1"/>
</dbReference>
<dbReference type="EMBL" id="JADJIB010000005">
    <property type="protein sequence ID" value="MBK7274384.1"/>
    <property type="molecule type" value="Genomic_DNA"/>
</dbReference>
<accession>A0A935IQQ1</accession>
<evidence type="ECO:0000313" key="7">
    <source>
        <dbReference type="EMBL" id="MBK7274384.1"/>
    </source>
</evidence>
<organism evidence="7 8">
    <name type="scientific">Candidatus Phosphoribacter hodrii</name>
    <dbReference type="NCBI Taxonomy" id="2953743"/>
    <lineage>
        <taxon>Bacteria</taxon>
        <taxon>Bacillati</taxon>
        <taxon>Actinomycetota</taxon>
        <taxon>Actinomycetes</taxon>
        <taxon>Micrococcales</taxon>
        <taxon>Dermatophilaceae</taxon>
        <taxon>Candidatus Phosphoribacter</taxon>
    </lineage>
</organism>
<evidence type="ECO:0000256" key="5">
    <source>
        <dbReference type="PROSITE-ProRule" id="PRU00335"/>
    </source>
</evidence>
<dbReference type="PANTHER" id="PTHR30055:SF226">
    <property type="entry name" value="HTH-TYPE TRANSCRIPTIONAL REGULATOR PKSA"/>
    <property type="match status" value="1"/>
</dbReference>
<keyword evidence="2" id="KW-0805">Transcription regulation</keyword>
<evidence type="ECO:0000256" key="4">
    <source>
        <dbReference type="ARBA" id="ARBA00023163"/>
    </source>
</evidence>
<proteinExistence type="predicted"/>
<protein>
    <submittedName>
        <fullName evidence="7">TetR/AcrR family transcriptional regulator</fullName>
    </submittedName>
</protein>
<dbReference type="InterPro" id="IPR050109">
    <property type="entry name" value="HTH-type_TetR-like_transc_reg"/>
</dbReference>
<evidence type="ECO:0000256" key="1">
    <source>
        <dbReference type="ARBA" id="ARBA00022491"/>
    </source>
</evidence>
<evidence type="ECO:0000313" key="8">
    <source>
        <dbReference type="Proteomes" id="UP000726105"/>
    </source>
</evidence>
<dbReference type="InterPro" id="IPR039538">
    <property type="entry name" value="BetI_C"/>
</dbReference>
<keyword evidence="1" id="KW-0678">Repressor</keyword>
<comment type="caution">
    <text evidence="7">The sequence shown here is derived from an EMBL/GenBank/DDBJ whole genome shotgun (WGS) entry which is preliminary data.</text>
</comment>
<dbReference type="Pfam" id="PF13977">
    <property type="entry name" value="TetR_C_6"/>
    <property type="match status" value="1"/>
</dbReference>
<dbReference type="PANTHER" id="PTHR30055">
    <property type="entry name" value="HTH-TYPE TRANSCRIPTIONAL REGULATOR RUTR"/>
    <property type="match status" value="1"/>
</dbReference>
<evidence type="ECO:0000256" key="3">
    <source>
        <dbReference type="ARBA" id="ARBA00023125"/>
    </source>
</evidence>
<dbReference type="Gene3D" id="1.10.357.10">
    <property type="entry name" value="Tetracycline Repressor, domain 2"/>
    <property type="match status" value="1"/>
</dbReference>
<dbReference type="InterPro" id="IPR001647">
    <property type="entry name" value="HTH_TetR"/>
</dbReference>
<dbReference type="PRINTS" id="PR00455">
    <property type="entry name" value="HTHTETR"/>
</dbReference>
<dbReference type="Proteomes" id="UP000726105">
    <property type="component" value="Unassembled WGS sequence"/>
</dbReference>
<dbReference type="InterPro" id="IPR036271">
    <property type="entry name" value="Tet_transcr_reg_TetR-rel_C_sf"/>
</dbReference>
<sequence>MTEDSRRRVGRPADEPDARDRIMAAAIAEFSRNGFNGTSLERIARGAGLSKAGVLHHFGSKAAIPFAFLGDRDDVGLRLTEQEADFPEVLTSLVTVARRDVAASTETRVYAVLSGEAVGIDSPLRPWFQQRYAALQRQVAGGLRRALDRGRLREGVDIDAAAAEALAVMDGLQLQYLLDDDADTYLARFAAYIDRLVVSLSA</sequence>
<evidence type="ECO:0000259" key="6">
    <source>
        <dbReference type="PROSITE" id="PS50977"/>
    </source>
</evidence>
<evidence type="ECO:0000256" key="2">
    <source>
        <dbReference type="ARBA" id="ARBA00023015"/>
    </source>
</evidence>
<name>A0A935IQQ1_9MICO</name>
<feature type="DNA-binding region" description="H-T-H motif" evidence="5">
    <location>
        <begin position="39"/>
        <end position="58"/>
    </location>
</feature>
<dbReference type="InterPro" id="IPR009057">
    <property type="entry name" value="Homeodomain-like_sf"/>
</dbReference>
<keyword evidence="4" id="KW-0804">Transcription</keyword>
<keyword evidence="3 5" id="KW-0238">DNA-binding</keyword>
<dbReference type="SUPFAM" id="SSF46689">
    <property type="entry name" value="Homeodomain-like"/>
    <property type="match status" value="1"/>
</dbReference>
<dbReference type="AlphaFoldDB" id="A0A935IQQ1"/>
<dbReference type="Pfam" id="PF00440">
    <property type="entry name" value="TetR_N"/>
    <property type="match status" value="1"/>
</dbReference>
<gene>
    <name evidence="7" type="ORF">IPI13_14860</name>
</gene>
<reference evidence="7 8" key="1">
    <citation type="submission" date="2020-10" db="EMBL/GenBank/DDBJ databases">
        <title>Connecting structure to function with the recovery of over 1000 high-quality activated sludge metagenome-assembled genomes encoding full-length rRNA genes using long-read sequencing.</title>
        <authorList>
            <person name="Singleton C.M."/>
            <person name="Petriglieri F."/>
            <person name="Kristensen J.M."/>
            <person name="Kirkegaard R.H."/>
            <person name="Michaelsen T.Y."/>
            <person name="Andersen M.H."/>
            <person name="Karst S.M."/>
            <person name="Dueholm M.S."/>
            <person name="Nielsen P.H."/>
            <person name="Albertsen M."/>
        </authorList>
    </citation>
    <scope>NUCLEOTIDE SEQUENCE [LARGE SCALE GENOMIC DNA]</scope>
    <source>
        <strain evidence="7">Ega_18-Q3-R5-49_MAXAC.001</strain>
    </source>
</reference>